<organism evidence="1 2">
    <name type="scientific">Acidithiobacillus ferruginosus</name>
    <dbReference type="NCBI Taxonomy" id="3063951"/>
    <lineage>
        <taxon>Bacteria</taxon>
        <taxon>Pseudomonadati</taxon>
        <taxon>Pseudomonadota</taxon>
        <taxon>Acidithiobacillia</taxon>
        <taxon>Acidithiobacillales</taxon>
        <taxon>Acidithiobacillaceae</taxon>
        <taxon>Acidithiobacillus</taxon>
    </lineage>
</organism>
<keyword evidence="2" id="KW-1185">Reference proteome</keyword>
<dbReference type="EMBL" id="CP130946">
    <property type="protein sequence ID" value="XRP73326.1"/>
    <property type="molecule type" value="Genomic_DNA"/>
</dbReference>
<gene>
    <name evidence="1" type="ORF">HF292_001385</name>
</gene>
<accession>A0ACD5IJX6</accession>
<reference evidence="1 2" key="1">
    <citation type="journal article" date="2021" name="ISME J.">
        <title>Genomic evolution of the class Acidithiobacillia: deep-branching Proteobacteria living in extreme acidic conditions.</title>
        <authorList>
            <person name="Moya-Beltran A."/>
            <person name="Beard S."/>
            <person name="Rojas-Villalobos C."/>
            <person name="Issotta F."/>
            <person name="Gallardo Y."/>
            <person name="Ulloa R."/>
            <person name="Giaveno A."/>
            <person name="Degli Esposti M."/>
            <person name="Johnson D.B."/>
            <person name="Quatrini R."/>
        </authorList>
    </citation>
    <scope>NUCLEOTIDE SEQUENCE [LARGE SCALE GENOMIC DNA]</scope>
    <source>
        <strain evidence="1 2">CF3</strain>
    </source>
</reference>
<protein>
    <submittedName>
        <fullName evidence="1">Uncharacterized protein</fullName>
    </submittedName>
</protein>
<proteinExistence type="predicted"/>
<evidence type="ECO:0000313" key="2">
    <source>
        <dbReference type="Proteomes" id="UP001196097"/>
    </source>
</evidence>
<evidence type="ECO:0000313" key="1">
    <source>
        <dbReference type="EMBL" id="XRP73326.1"/>
    </source>
</evidence>
<sequence>MRRISNLAFNQEFPEASGLSGIPADNQVRISRDTGNPYDRDAVGIWLGGHPKMPIGWLYRKDGNRDAVLQKLDAGGEITGHIEQRSRRKGEKPRKVVVFWLSRVVAPKSD</sequence>
<name>A0ACD5IJX6_9PROT</name>
<dbReference type="Proteomes" id="UP001196097">
    <property type="component" value="Chromosome"/>
</dbReference>